<dbReference type="Gene3D" id="3.50.30.50">
    <property type="entry name" value="Putative cyclase"/>
    <property type="match status" value="1"/>
</dbReference>
<dbReference type="InterPro" id="IPR007325">
    <property type="entry name" value="KFase/CYL"/>
</dbReference>
<evidence type="ECO:0000313" key="13">
    <source>
        <dbReference type="Proteomes" id="UP000465601"/>
    </source>
</evidence>
<dbReference type="GO" id="GO:0004061">
    <property type="term" value="F:arylformamidase activity"/>
    <property type="evidence" value="ECO:0007669"/>
    <property type="project" value="UniProtKB-EC"/>
</dbReference>
<dbReference type="SUPFAM" id="SSF102198">
    <property type="entry name" value="Putative cyclase"/>
    <property type="match status" value="1"/>
</dbReference>
<dbReference type="FunFam" id="3.50.30.50:FF:000001">
    <property type="entry name" value="Kynurenine formamidase"/>
    <property type="match status" value="1"/>
</dbReference>
<dbReference type="GO" id="GO:0019441">
    <property type="term" value="P:L-tryptophan catabolic process to kynurenine"/>
    <property type="evidence" value="ECO:0007669"/>
    <property type="project" value="InterPro"/>
</dbReference>
<protein>
    <recommendedName>
        <fullName evidence="5">Kynurenine formamidase</fullName>
        <ecNumber evidence="4">3.5.1.9</ecNumber>
    </recommendedName>
</protein>
<sequence length="211" mass="23236">MADKVKNVYDITPPITSRLCVWSGDTSFSSETLCHLNQGGSVTLTTIHTTVHLGAHADAPMHYQNIGETIGERDISYYIGDCQVIHVEIQRGKFITPEDIKGVEILAERILFATNTFNENNWNDNFVALSPELVEELSSKGVILVGIDTPSVDLMNSKDLPVHKAILAKDMAILEGLLLRDVPEGKYELIALPLKLMGVDASPVRAILRKL</sequence>
<comment type="function">
    <text evidence="2">Catalyzes the hydrolysis of N-formyl-L-kynurenine to L-kynurenine, the second step in the kynurenine pathway of tryptophan degradation.</text>
</comment>
<proteinExistence type="predicted"/>
<evidence type="ECO:0000256" key="8">
    <source>
        <dbReference type="ARBA" id="ARBA00022833"/>
    </source>
</evidence>
<organism evidence="12 13">
    <name type="scientific">Alkaliphilus serpentinus</name>
    <dbReference type="NCBI Taxonomy" id="1482731"/>
    <lineage>
        <taxon>Bacteria</taxon>
        <taxon>Bacillati</taxon>
        <taxon>Bacillota</taxon>
        <taxon>Clostridia</taxon>
        <taxon>Peptostreptococcales</taxon>
        <taxon>Natronincolaceae</taxon>
        <taxon>Alkaliphilus</taxon>
    </lineage>
</organism>
<dbReference type="AlphaFoldDB" id="A0A833M817"/>
<keyword evidence="13" id="KW-1185">Reference proteome</keyword>
<evidence type="ECO:0000256" key="11">
    <source>
        <dbReference type="ARBA" id="ARBA00060547"/>
    </source>
</evidence>
<comment type="caution">
    <text evidence="12">The sequence shown here is derived from an EMBL/GenBank/DDBJ whole genome shotgun (WGS) entry which is preliminary data.</text>
</comment>
<keyword evidence="8" id="KW-0862">Zinc</keyword>
<keyword evidence="9" id="KW-0823">Tryptophan catabolism</keyword>
<evidence type="ECO:0000256" key="7">
    <source>
        <dbReference type="ARBA" id="ARBA00022801"/>
    </source>
</evidence>
<evidence type="ECO:0000256" key="3">
    <source>
        <dbReference type="ARBA" id="ARBA00011738"/>
    </source>
</evidence>
<gene>
    <name evidence="12" type="ORF">F8153_05305</name>
</gene>
<comment type="cofactor">
    <cofactor evidence="1">
        <name>Zn(2+)</name>
        <dbReference type="ChEBI" id="CHEBI:29105"/>
    </cofactor>
</comment>
<comment type="pathway">
    <text evidence="11">Amino-acid degradation; L-tryptophan degradation via kynurenine pathway; L-kynurenine from L-tryptophan: step 2/2.</text>
</comment>
<evidence type="ECO:0000256" key="9">
    <source>
        <dbReference type="ARBA" id="ARBA00023079"/>
    </source>
</evidence>
<accession>A0A833M817</accession>
<dbReference type="InterPro" id="IPR037175">
    <property type="entry name" value="KFase_sf"/>
</dbReference>
<comment type="catalytic activity">
    <reaction evidence="10">
        <text>N-formyl-L-kynurenine + H2O = L-kynurenine + formate + H(+)</text>
        <dbReference type="Rhea" id="RHEA:13009"/>
        <dbReference type="ChEBI" id="CHEBI:15377"/>
        <dbReference type="ChEBI" id="CHEBI:15378"/>
        <dbReference type="ChEBI" id="CHEBI:15740"/>
        <dbReference type="ChEBI" id="CHEBI:57959"/>
        <dbReference type="ChEBI" id="CHEBI:58629"/>
        <dbReference type="EC" id="3.5.1.9"/>
    </reaction>
</comment>
<keyword evidence="6" id="KW-0479">Metal-binding</keyword>
<evidence type="ECO:0000256" key="4">
    <source>
        <dbReference type="ARBA" id="ARBA00012930"/>
    </source>
</evidence>
<dbReference type="OrthoDB" id="9796085at2"/>
<dbReference type="PANTHER" id="PTHR31118:SF32">
    <property type="entry name" value="KYNURENINE FORMAMIDASE"/>
    <property type="match status" value="1"/>
</dbReference>
<dbReference type="Pfam" id="PF04199">
    <property type="entry name" value="Cyclase"/>
    <property type="match status" value="1"/>
</dbReference>
<dbReference type="EC" id="3.5.1.9" evidence="4"/>
<evidence type="ECO:0000313" key="12">
    <source>
        <dbReference type="EMBL" id="KAB3531592.1"/>
    </source>
</evidence>
<evidence type="ECO:0000256" key="6">
    <source>
        <dbReference type="ARBA" id="ARBA00022723"/>
    </source>
</evidence>
<evidence type="ECO:0000256" key="2">
    <source>
        <dbReference type="ARBA" id="ARBA00002204"/>
    </source>
</evidence>
<dbReference type="EMBL" id="WBZB01000013">
    <property type="protein sequence ID" value="KAB3531592.1"/>
    <property type="molecule type" value="Genomic_DNA"/>
</dbReference>
<comment type="subunit">
    <text evidence="3">Homodimer.</text>
</comment>
<dbReference type="GO" id="GO:0046872">
    <property type="term" value="F:metal ion binding"/>
    <property type="evidence" value="ECO:0007669"/>
    <property type="project" value="UniProtKB-KW"/>
</dbReference>
<dbReference type="RefSeq" id="WP_151865320.1">
    <property type="nucleotide sequence ID" value="NZ_WBZB01000013.1"/>
</dbReference>
<name>A0A833M817_9FIRM</name>
<evidence type="ECO:0000256" key="5">
    <source>
        <dbReference type="ARBA" id="ARBA00014889"/>
    </source>
</evidence>
<evidence type="ECO:0000256" key="1">
    <source>
        <dbReference type="ARBA" id="ARBA00001947"/>
    </source>
</evidence>
<reference evidence="12 13" key="1">
    <citation type="submission" date="2019-10" db="EMBL/GenBank/DDBJ databases">
        <title>Alkaliphilus serpentinus sp. nov. and Alkaliphilus pronyensis sp. nov., two novel anaerobic alkaliphilic species isolated from the serpentinized-hosted hydrothermal field of the Prony Bay (New Caledonia).</title>
        <authorList>
            <person name="Postec A."/>
        </authorList>
    </citation>
    <scope>NUCLEOTIDE SEQUENCE [LARGE SCALE GENOMIC DNA]</scope>
    <source>
        <strain evidence="12 13">LacT</strain>
    </source>
</reference>
<dbReference type="PANTHER" id="PTHR31118">
    <property type="entry name" value="CYCLASE-LIKE PROTEIN 2"/>
    <property type="match status" value="1"/>
</dbReference>
<keyword evidence="7" id="KW-0378">Hydrolase</keyword>
<dbReference type="Proteomes" id="UP000465601">
    <property type="component" value="Unassembled WGS sequence"/>
</dbReference>
<evidence type="ECO:0000256" key="10">
    <source>
        <dbReference type="ARBA" id="ARBA00048496"/>
    </source>
</evidence>